<name>A0A0F9IUY9_9ZZZZ</name>
<comment type="caution">
    <text evidence="3">The sequence shown here is derived from an EMBL/GenBank/DDBJ whole genome shotgun (WGS) entry which is preliminary data.</text>
</comment>
<dbReference type="GO" id="GO:0003677">
    <property type="term" value="F:DNA binding"/>
    <property type="evidence" value="ECO:0007669"/>
    <property type="project" value="InterPro"/>
</dbReference>
<evidence type="ECO:0000313" key="3">
    <source>
        <dbReference type="EMBL" id="KKM61143.1"/>
    </source>
</evidence>
<dbReference type="EMBL" id="LAZR01011544">
    <property type="protein sequence ID" value="KKM61143.1"/>
    <property type="molecule type" value="Genomic_DNA"/>
</dbReference>
<dbReference type="SUPFAM" id="SSF54060">
    <property type="entry name" value="His-Me finger endonucleases"/>
    <property type="match status" value="1"/>
</dbReference>
<dbReference type="SUPFAM" id="SSF64496">
    <property type="entry name" value="DNA-binding domain of intron-encoded endonucleases"/>
    <property type="match status" value="1"/>
</dbReference>
<proteinExistence type="predicted"/>
<dbReference type="Pfam" id="PF07463">
    <property type="entry name" value="NUMOD4"/>
    <property type="match status" value="1"/>
</dbReference>
<dbReference type="InterPro" id="IPR003615">
    <property type="entry name" value="HNH_nuc"/>
</dbReference>
<evidence type="ECO:0000256" key="1">
    <source>
        <dbReference type="SAM" id="MobiDB-lite"/>
    </source>
</evidence>
<dbReference type="GO" id="GO:0016788">
    <property type="term" value="F:hydrolase activity, acting on ester bonds"/>
    <property type="evidence" value="ECO:0007669"/>
    <property type="project" value="InterPro"/>
</dbReference>
<dbReference type="Gene3D" id="1.10.10.10">
    <property type="entry name" value="Winged helix-like DNA-binding domain superfamily/Winged helix DNA-binding domain"/>
    <property type="match status" value="1"/>
</dbReference>
<organism evidence="3">
    <name type="scientific">marine sediment metagenome</name>
    <dbReference type="NCBI Taxonomy" id="412755"/>
    <lineage>
        <taxon>unclassified sequences</taxon>
        <taxon>metagenomes</taxon>
        <taxon>ecological metagenomes</taxon>
    </lineage>
</organism>
<dbReference type="InterPro" id="IPR044925">
    <property type="entry name" value="His-Me_finger_sf"/>
</dbReference>
<dbReference type="InterPro" id="IPR010902">
    <property type="entry name" value="NUMOD4"/>
</dbReference>
<feature type="domain" description="HNH nuclease" evidence="2">
    <location>
        <begin position="65"/>
        <end position="113"/>
    </location>
</feature>
<dbReference type="SMART" id="SM00507">
    <property type="entry name" value="HNHc"/>
    <property type="match status" value="1"/>
</dbReference>
<dbReference type="InterPro" id="IPR036388">
    <property type="entry name" value="WH-like_DNA-bd_sf"/>
</dbReference>
<reference evidence="3" key="1">
    <citation type="journal article" date="2015" name="Nature">
        <title>Complex archaea that bridge the gap between prokaryotes and eukaryotes.</title>
        <authorList>
            <person name="Spang A."/>
            <person name="Saw J.H."/>
            <person name="Jorgensen S.L."/>
            <person name="Zaremba-Niedzwiedzka K."/>
            <person name="Martijn J."/>
            <person name="Lind A.E."/>
            <person name="van Eijk R."/>
            <person name="Schleper C."/>
            <person name="Guy L."/>
            <person name="Ettema T.J."/>
        </authorList>
    </citation>
    <scope>NUCLEOTIDE SEQUENCE</scope>
</reference>
<dbReference type="Pfam" id="PF13392">
    <property type="entry name" value="HNH_3"/>
    <property type="match status" value="1"/>
</dbReference>
<accession>A0A0F9IUY9</accession>
<gene>
    <name evidence="3" type="ORF">LCGC14_1534740</name>
</gene>
<dbReference type="Pfam" id="PF07460">
    <property type="entry name" value="NUMOD3"/>
    <property type="match status" value="1"/>
</dbReference>
<dbReference type="InterPro" id="IPR003611">
    <property type="entry name" value="NUMOD3"/>
</dbReference>
<dbReference type="AlphaFoldDB" id="A0A0F9IUY9"/>
<evidence type="ECO:0000259" key="2">
    <source>
        <dbReference type="SMART" id="SM00507"/>
    </source>
</evidence>
<protein>
    <recommendedName>
        <fullName evidence="2">HNH nuclease domain-containing protein</fullName>
    </recommendedName>
</protein>
<feature type="region of interest" description="Disordered" evidence="1">
    <location>
        <begin position="122"/>
        <end position="143"/>
    </location>
</feature>
<sequence>MNNIEWRKIEGYDGMYLISSDGSIKSVGRIVKHKTKGKKTIHERILEKRMMPFGYMLVSLWKNNNQKTYRVSRLVASAFIPNPLDKPTVNHINGNKTDDRVENLEWATYKENEQHAWRTGLKTKGPMAGKSHTKETRHKMSISRKGIRNYSKLSQNQVDEIRNLYASGGYVQKEIAEIFHISRPQISNIVTFKQWKDDDTGVLQFPLEATHED</sequence>
<dbReference type="Gene3D" id="3.90.75.20">
    <property type="match status" value="1"/>
</dbReference>